<sequence>MATTELKRYHIKPGTWDEFLVILRRIAVVRERHGFKVLFTFADRENNIFTWAVQHDGDFDAAAAAYYKDPERVELETVGNYVTDYEIRKVEVLTIP</sequence>
<gene>
    <name evidence="1" type="ORF">FHS92_003094</name>
</gene>
<proteinExistence type="predicted"/>
<dbReference type="AlphaFoldDB" id="A0A841J2Z4"/>
<accession>A0A841J2Z4</accession>
<name>A0A841J2Z4_9SPHN</name>
<reference evidence="1 2" key="1">
    <citation type="submission" date="2020-08" db="EMBL/GenBank/DDBJ databases">
        <title>Genomic Encyclopedia of Type Strains, Phase IV (KMG-IV): sequencing the most valuable type-strain genomes for metagenomic binning, comparative biology and taxonomic classification.</title>
        <authorList>
            <person name="Goeker M."/>
        </authorList>
    </citation>
    <scope>NUCLEOTIDE SEQUENCE [LARGE SCALE GENOMIC DNA]</scope>
    <source>
        <strain evidence="1 2">DSM 102255</strain>
    </source>
</reference>
<evidence type="ECO:0000313" key="2">
    <source>
        <dbReference type="Proteomes" id="UP000552700"/>
    </source>
</evidence>
<dbReference type="Gene3D" id="3.30.70.100">
    <property type="match status" value="1"/>
</dbReference>
<dbReference type="EMBL" id="JACIJP010000006">
    <property type="protein sequence ID" value="MBB6125333.1"/>
    <property type="molecule type" value="Genomic_DNA"/>
</dbReference>
<evidence type="ECO:0000313" key="1">
    <source>
        <dbReference type="EMBL" id="MBB6125333.1"/>
    </source>
</evidence>
<protein>
    <recommendedName>
        <fullName evidence="3">NIPSNAP domain-containing protein</fullName>
    </recommendedName>
</protein>
<organism evidence="1 2">
    <name type="scientific">Sphingobium subterraneum</name>
    <dbReference type="NCBI Taxonomy" id="627688"/>
    <lineage>
        <taxon>Bacteria</taxon>
        <taxon>Pseudomonadati</taxon>
        <taxon>Pseudomonadota</taxon>
        <taxon>Alphaproteobacteria</taxon>
        <taxon>Sphingomonadales</taxon>
        <taxon>Sphingomonadaceae</taxon>
        <taxon>Sphingobium</taxon>
    </lineage>
</organism>
<dbReference type="Proteomes" id="UP000552700">
    <property type="component" value="Unassembled WGS sequence"/>
</dbReference>
<keyword evidence="2" id="KW-1185">Reference proteome</keyword>
<dbReference type="SUPFAM" id="SSF54909">
    <property type="entry name" value="Dimeric alpha+beta barrel"/>
    <property type="match status" value="1"/>
</dbReference>
<evidence type="ECO:0008006" key="3">
    <source>
        <dbReference type="Google" id="ProtNLM"/>
    </source>
</evidence>
<dbReference type="InterPro" id="IPR011008">
    <property type="entry name" value="Dimeric_a/b-barrel"/>
</dbReference>
<comment type="caution">
    <text evidence="1">The sequence shown here is derived from an EMBL/GenBank/DDBJ whole genome shotgun (WGS) entry which is preliminary data.</text>
</comment>
<dbReference type="RefSeq" id="WP_184081628.1">
    <property type="nucleotide sequence ID" value="NZ_JACIJP010000006.1"/>
</dbReference>